<feature type="domain" description="Metallo-beta-lactamase" evidence="7">
    <location>
        <begin position="499"/>
        <end position="701"/>
    </location>
</feature>
<feature type="transmembrane region" description="Helical" evidence="6">
    <location>
        <begin position="356"/>
        <end position="375"/>
    </location>
</feature>
<protein>
    <submittedName>
        <fullName evidence="8">DNA internalization-related competence protein ComEC/Rec2</fullName>
    </submittedName>
</protein>
<feature type="transmembrane region" description="Helical" evidence="6">
    <location>
        <begin position="316"/>
        <end position="336"/>
    </location>
</feature>
<dbReference type="NCBIfam" id="TIGR00361">
    <property type="entry name" value="ComEC_Rec2"/>
    <property type="match status" value="1"/>
</dbReference>
<feature type="transmembrane region" description="Helical" evidence="6">
    <location>
        <begin position="443"/>
        <end position="460"/>
    </location>
</feature>
<keyword evidence="4 6" id="KW-1133">Transmembrane helix</keyword>
<evidence type="ECO:0000313" key="9">
    <source>
        <dbReference type="Proteomes" id="UP001596258"/>
    </source>
</evidence>
<feature type="transmembrane region" description="Helical" evidence="6">
    <location>
        <begin position="46"/>
        <end position="63"/>
    </location>
</feature>
<evidence type="ECO:0000313" key="8">
    <source>
        <dbReference type="EMBL" id="MFC6289348.1"/>
    </source>
</evidence>
<dbReference type="EMBL" id="JBHSSO010000012">
    <property type="protein sequence ID" value="MFC6289348.1"/>
    <property type="molecule type" value="Genomic_DNA"/>
</dbReference>
<dbReference type="Pfam" id="PF03772">
    <property type="entry name" value="Competence"/>
    <property type="match status" value="1"/>
</dbReference>
<reference evidence="9" key="1">
    <citation type="journal article" date="2019" name="Int. J. Syst. Evol. Microbiol.">
        <title>The Global Catalogue of Microorganisms (GCM) 10K type strain sequencing project: providing services to taxonomists for standard genome sequencing and annotation.</title>
        <authorList>
            <consortium name="The Broad Institute Genomics Platform"/>
            <consortium name="The Broad Institute Genome Sequencing Center for Infectious Disease"/>
            <person name="Wu L."/>
            <person name="Ma J."/>
        </authorList>
    </citation>
    <scope>NUCLEOTIDE SEQUENCE [LARGE SCALE GENOMIC DNA]</scope>
    <source>
        <strain evidence="9">CCM 8893</strain>
    </source>
</reference>
<dbReference type="PANTHER" id="PTHR30619">
    <property type="entry name" value="DNA INTERNALIZATION/COMPETENCE PROTEIN COMEC/REC2"/>
    <property type="match status" value="1"/>
</dbReference>
<dbReference type="InterPro" id="IPR025405">
    <property type="entry name" value="DUF4131"/>
</dbReference>
<sequence>MAANHGFLMVLPVAALSVAVNGHPWAGSVLLLLLLARVWTLRVRPTWVTTLVLLGLFGAFWLWRDQQLTQRQRPFDAAQEVSATLRVQPDAVVVRGALYYFVGQNLQTGERLTVRGVAKSAPELRTLQRLTRPTLWRVSGQQQGVLPATNFNQFDGAAYWRHRGIVNTLKLTTVQQRTVAATAWWQWFSDWWHGWRARLIHYCERLPGALRVYALGLLPGAKAAETMTELQGMQRLGLLHLFAISGMHVALLLAAVEWICVHLRIQREHWEWGMLLGLPAYFILAGSGSGVLRACLMRGVQLAGKRCRRPIGTLDAWAGVFLIGLFVNPGLLFELGSQLSYGLSLGLILLQGESRAWRQGGLTLLGLPSLLTGVFQWHSLTLLANWAVVPLFPVTLLPLTLVGTACYPWLPVVSQACAWLLQQFDVGLAWLAQLPGNVPFGKPVWWVAWLWLAGTWWLFTRPPQQRRRWLLGLLASYGLVYGAIHLPLTGEVAYFDVGQGDSILIREPLNRRISLIDTGGHLGFRQPDWVPTTPPSFAAMRTNINYLKSRGIDHVDDLYLSHHDADHIGDLPAFLSELHVKRLLVPAGMEAEPAWQRHLRGELPPVVPLQVGQAMPLVVRHPYHAAPAENENSLALQGTFGGLSFLFMGDLDQAGERKMLAADAHLQADVLKLGHHGSKTASAPDFIAQLRPRWAIISAGRQNRYGHPNAETLATLRAARVPAVSTQTSGMIRYTYRGAHGYWQTKLKGAHES</sequence>
<evidence type="ECO:0000256" key="3">
    <source>
        <dbReference type="ARBA" id="ARBA00022692"/>
    </source>
</evidence>
<dbReference type="InterPro" id="IPR004797">
    <property type="entry name" value="Competence_ComEC/Rec2"/>
</dbReference>
<evidence type="ECO:0000259" key="7">
    <source>
        <dbReference type="SMART" id="SM00849"/>
    </source>
</evidence>
<evidence type="ECO:0000256" key="6">
    <source>
        <dbReference type="SAM" id="Phobius"/>
    </source>
</evidence>
<evidence type="ECO:0000256" key="2">
    <source>
        <dbReference type="ARBA" id="ARBA00022475"/>
    </source>
</evidence>
<dbReference type="InterPro" id="IPR004477">
    <property type="entry name" value="ComEC_N"/>
</dbReference>
<proteinExistence type="predicted"/>
<dbReference type="Pfam" id="PF00753">
    <property type="entry name" value="Lactamase_B"/>
    <property type="match status" value="1"/>
</dbReference>
<dbReference type="SUPFAM" id="SSF56281">
    <property type="entry name" value="Metallo-hydrolase/oxidoreductase"/>
    <property type="match status" value="1"/>
</dbReference>
<dbReference type="InterPro" id="IPR052159">
    <property type="entry name" value="Competence_DNA_uptake"/>
</dbReference>
<evidence type="ECO:0000256" key="1">
    <source>
        <dbReference type="ARBA" id="ARBA00004651"/>
    </source>
</evidence>
<dbReference type="PANTHER" id="PTHR30619:SF7">
    <property type="entry name" value="BETA-LACTAMASE DOMAIN PROTEIN"/>
    <property type="match status" value="1"/>
</dbReference>
<dbReference type="InterPro" id="IPR036866">
    <property type="entry name" value="RibonucZ/Hydroxyglut_hydro"/>
</dbReference>
<dbReference type="RefSeq" id="WP_225418660.1">
    <property type="nucleotide sequence ID" value="NZ_JBHSSO010000012.1"/>
</dbReference>
<gene>
    <name evidence="8" type="ORF">ACFP1M_03920</name>
</gene>
<feature type="transmembrane region" description="Helical" evidence="6">
    <location>
        <begin position="276"/>
        <end position="296"/>
    </location>
</feature>
<dbReference type="NCBIfam" id="TIGR00360">
    <property type="entry name" value="ComEC_N-term"/>
    <property type="match status" value="1"/>
</dbReference>
<accession>A0ABW1U7U1</accession>
<feature type="transmembrane region" description="Helical" evidence="6">
    <location>
        <begin position="387"/>
        <end position="410"/>
    </location>
</feature>
<dbReference type="InterPro" id="IPR035681">
    <property type="entry name" value="ComA-like_MBL"/>
</dbReference>
<dbReference type="SMART" id="SM00849">
    <property type="entry name" value="Lactamase_B"/>
    <property type="match status" value="1"/>
</dbReference>
<comment type="subcellular location">
    <subcellularLocation>
        <location evidence="1">Cell membrane</location>
        <topology evidence="1">Multi-pass membrane protein</topology>
    </subcellularLocation>
</comment>
<keyword evidence="5 6" id="KW-0472">Membrane</keyword>
<dbReference type="Proteomes" id="UP001596258">
    <property type="component" value="Unassembled WGS sequence"/>
</dbReference>
<keyword evidence="3 6" id="KW-0812">Transmembrane</keyword>
<name>A0ABW1U7U1_9LACO</name>
<feature type="transmembrane region" description="Helical" evidence="6">
    <location>
        <begin position="236"/>
        <end position="256"/>
    </location>
</feature>
<dbReference type="Pfam" id="PF13567">
    <property type="entry name" value="DUF4131"/>
    <property type="match status" value="1"/>
</dbReference>
<feature type="transmembrane region" description="Helical" evidence="6">
    <location>
        <begin position="469"/>
        <end position="488"/>
    </location>
</feature>
<keyword evidence="9" id="KW-1185">Reference proteome</keyword>
<evidence type="ECO:0000256" key="5">
    <source>
        <dbReference type="ARBA" id="ARBA00023136"/>
    </source>
</evidence>
<comment type="caution">
    <text evidence="8">The sequence shown here is derived from an EMBL/GenBank/DDBJ whole genome shotgun (WGS) entry which is preliminary data.</text>
</comment>
<dbReference type="InterPro" id="IPR001279">
    <property type="entry name" value="Metallo-B-lactamas"/>
</dbReference>
<evidence type="ECO:0000256" key="4">
    <source>
        <dbReference type="ARBA" id="ARBA00022989"/>
    </source>
</evidence>
<dbReference type="CDD" id="cd07731">
    <property type="entry name" value="ComA-like_MBL-fold"/>
    <property type="match status" value="1"/>
</dbReference>
<keyword evidence="2" id="KW-1003">Cell membrane</keyword>
<dbReference type="Gene3D" id="3.60.15.10">
    <property type="entry name" value="Ribonuclease Z/Hydroxyacylglutathione hydrolase-like"/>
    <property type="match status" value="1"/>
</dbReference>
<organism evidence="8 9">
    <name type="scientific">Levilactobacillus angrenensis</name>
    <dbReference type="NCBI Taxonomy" id="2486020"/>
    <lineage>
        <taxon>Bacteria</taxon>
        <taxon>Bacillati</taxon>
        <taxon>Bacillota</taxon>
        <taxon>Bacilli</taxon>
        <taxon>Lactobacillales</taxon>
        <taxon>Lactobacillaceae</taxon>
        <taxon>Levilactobacillus</taxon>
    </lineage>
</organism>